<reference evidence="1 2" key="1">
    <citation type="submission" date="2020-07" db="EMBL/GenBank/DDBJ databases">
        <title>Sequencing the genomes of 1000 actinobacteria strains.</title>
        <authorList>
            <person name="Klenk H.-P."/>
        </authorList>
    </citation>
    <scope>NUCLEOTIDE SEQUENCE [LARGE SCALE GENOMIC DNA]</scope>
    <source>
        <strain evidence="1 2">DSM 8598</strain>
    </source>
</reference>
<evidence type="ECO:0000313" key="2">
    <source>
        <dbReference type="Proteomes" id="UP000549066"/>
    </source>
</evidence>
<comment type="caution">
    <text evidence="1">The sequence shown here is derived from an EMBL/GenBank/DDBJ whole genome shotgun (WGS) entry which is preliminary data.</text>
</comment>
<organism evidence="1 2">
    <name type="scientific">Agromyces hippuratus</name>
    <dbReference type="NCBI Taxonomy" id="286438"/>
    <lineage>
        <taxon>Bacteria</taxon>
        <taxon>Bacillati</taxon>
        <taxon>Actinomycetota</taxon>
        <taxon>Actinomycetes</taxon>
        <taxon>Micrococcales</taxon>
        <taxon>Microbacteriaceae</taxon>
        <taxon>Agromyces</taxon>
    </lineage>
</organism>
<dbReference type="AlphaFoldDB" id="A0A852WUC3"/>
<name>A0A852WUC3_9MICO</name>
<accession>A0A852WUC3</accession>
<gene>
    <name evidence="1" type="ORF">BJY17_000647</name>
</gene>
<proteinExistence type="predicted"/>
<sequence length="157" mass="16778">MSRRLPVARTSVGLVGGFVSLGLLAGCSMFELNLSSDAEVETTENLRISAEEIRYSDGYCGVGVQIENVSTTVIEFSPNDLSVFNGADSIEWDLPFGGPAGTVTTEYRGYAVGEFPTTLEPGATATDAFVVYCKEEREFTIKVASFAGDGATFEFPD</sequence>
<dbReference type="RefSeq" id="WP_179550111.1">
    <property type="nucleotide sequence ID" value="NZ_JACCFI010000001.1"/>
</dbReference>
<dbReference type="EMBL" id="JACCFI010000001">
    <property type="protein sequence ID" value="NYG19900.1"/>
    <property type="molecule type" value="Genomic_DNA"/>
</dbReference>
<keyword evidence="2" id="KW-1185">Reference proteome</keyword>
<evidence type="ECO:0000313" key="1">
    <source>
        <dbReference type="EMBL" id="NYG19900.1"/>
    </source>
</evidence>
<protein>
    <submittedName>
        <fullName evidence="1">Uncharacterized protein</fullName>
    </submittedName>
</protein>
<dbReference type="PROSITE" id="PS51257">
    <property type="entry name" value="PROKAR_LIPOPROTEIN"/>
    <property type="match status" value="1"/>
</dbReference>
<dbReference type="Proteomes" id="UP000549066">
    <property type="component" value="Unassembled WGS sequence"/>
</dbReference>